<keyword evidence="10" id="KW-1185">Reference proteome</keyword>
<comment type="catalytic activity">
    <reaction evidence="8">
        <text>a phenyl acetate + H2O = a phenol + acetate + H(+)</text>
        <dbReference type="Rhea" id="RHEA:17309"/>
        <dbReference type="ChEBI" id="CHEBI:15377"/>
        <dbReference type="ChEBI" id="CHEBI:15378"/>
        <dbReference type="ChEBI" id="CHEBI:30089"/>
        <dbReference type="ChEBI" id="CHEBI:33853"/>
        <dbReference type="ChEBI" id="CHEBI:140310"/>
        <dbReference type="EC" id="3.1.1.2"/>
    </reaction>
</comment>
<dbReference type="AlphaFoldDB" id="A0AAN4Z9G3"/>
<feature type="binding site" evidence="6">
    <location>
        <position position="47"/>
    </location>
    <ligand>
        <name>Ca(2+)</name>
        <dbReference type="ChEBI" id="CHEBI:29108"/>
        <label>1</label>
        <note>catalytic</note>
    </ligand>
</feature>
<keyword evidence="6 8" id="KW-0106">Calcium</keyword>
<dbReference type="Gene3D" id="2.120.10.30">
    <property type="entry name" value="TolB, C-terminal domain"/>
    <property type="match status" value="1"/>
</dbReference>
<dbReference type="PANTHER" id="PTHR11799:SF12">
    <property type="entry name" value="PARAOXONASE-RELATED"/>
    <property type="match status" value="1"/>
</dbReference>
<dbReference type="InterPro" id="IPR011042">
    <property type="entry name" value="6-blade_b-propeller_TolB-like"/>
</dbReference>
<protein>
    <recommendedName>
        <fullName evidence="8">Paraoxonase</fullName>
        <ecNumber evidence="8">3.1.1.2</ecNumber>
    </recommendedName>
</protein>
<organism evidence="9 10">
    <name type="scientific">Pristionchus mayeri</name>
    <dbReference type="NCBI Taxonomy" id="1317129"/>
    <lineage>
        <taxon>Eukaryota</taxon>
        <taxon>Metazoa</taxon>
        <taxon>Ecdysozoa</taxon>
        <taxon>Nematoda</taxon>
        <taxon>Chromadorea</taxon>
        <taxon>Rhabditida</taxon>
        <taxon>Rhabditina</taxon>
        <taxon>Diplogasteromorpha</taxon>
        <taxon>Diplogasteroidea</taxon>
        <taxon>Neodiplogasteridae</taxon>
        <taxon>Pristionchus</taxon>
    </lineage>
</organism>
<feature type="binding site" evidence="6">
    <location>
        <position position="46"/>
    </location>
    <ligand>
        <name>Ca(2+)</name>
        <dbReference type="ChEBI" id="CHEBI:29108"/>
        <label>1</label>
        <note>catalytic</note>
    </ligand>
</feature>
<evidence type="ECO:0000256" key="6">
    <source>
        <dbReference type="PIRSR" id="PIRSR602640-2"/>
    </source>
</evidence>
<keyword evidence="6 8" id="KW-0479">Metal-binding</keyword>
<evidence type="ECO:0000313" key="9">
    <source>
        <dbReference type="EMBL" id="GMR34408.1"/>
    </source>
</evidence>
<keyword evidence="2 8" id="KW-0378">Hydrolase</keyword>
<feature type="binding site" evidence="6">
    <location>
        <position position="214"/>
    </location>
    <ligand>
        <name>Ca(2+)</name>
        <dbReference type="ChEBI" id="CHEBI:29108"/>
        <label>1</label>
        <note>catalytic</note>
    </ligand>
</feature>
<dbReference type="Pfam" id="PF01731">
    <property type="entry name" value="Arylesterase"/>
    <property type="match status" value="1"/>
</dbReference>
<gene>
    <name evidence="9" type="ORF">PMAYCL1PPCAC_04603</name>
</gene>
<evidence type="ECO:0000256" key="8">
    <source>
        <dbReference type="RuleBase" id="RU368025"/>
    </source>
</evidence>
<evidence type="ECO:0000256" key="7">
    <source>
        <dbReference type="PIRSR" id="PIRSR602640-3"/>
    </source>
</evidence>
<dbReference type="PRINTS" id="PR01785">
    <property type="entry name" value="PARAOXONASE"/>
</dbReference>
<feature type="active site" description="Proton acceptor" evidence="5">
    <location>
        <position position="105"/>
    </location>
</feature>
<sequence>YILLAICIALAAFLYSLRNSLDYGRVVYNHRPGLCTPVHGIVNGSEDIELIQSEGIAFVTSGVTDRLVVDGKVFLYDFNQRESENKLTELPIIGDSFDQVNFHPHGLSHWIVNGVIRLYVISHSDENEHSIQVREIKRERDFVANRGPFPFSVIFRPNGIVAVGPDQFIITNDGTAQNDLVFMGEILVGYRGASVVSWDGKESHKLLSGLYGSNGIAYDPRRNTLFVTELCGKTVLAYQLARDMKTATLISSIHLKSGCDNIFLSPDGSLYIGCHPIMHETAVALFDCLGNSTSASQILHVKYNEDYTTADVTEPYSNDGKEQSGSSVAVVYEKQILIGSVCRGLLHCKIAESNAL</sequence>
<feature type="non-terminal residue" evidence="9">
    <location>
        <position position="1"/>
    </location>
</feature>
<feature type="binding site" evidence="6">
    <location>
        <position position="107"/>
    </location>
    <ligand>
        <name>Ca(2+)</name>
        <dbReference type="ChEBI" id="CHEBI:29108"/>
        <label>1</label>
        <note>catalytic</note>
    </ligand>
</feature>
<dbReference type="InterPro" id="IPR002640">
    <property type="entry name" value="Arylesterase"/>
</dbReference>
<dbReference type="EMBL" id="BTRK01000002">
    <property type="protein sequence ID" value="GMR34408.1"/>
    <property type="molecule type" value="Genomic_DNA"/>
</dbReference>
<keyword evidence="8" id="KW-0732">Signal</keyword>
<feature type="binding site" evidence="6">
    <location>
        <position position="260"/>
    </location>
    <ligand>
        <name>Ca(2+)</name>
        <dbReference type="ChEBI" id="CHEBI:29108"/>
        <label>1</label>
        <note>catalytic</note>
    </ligand>
</feature>
<dbReference type="GO" id="GO:0046872">
    <property type="term" value="F:metal ion binding"/>
    <property type="evidence" value="ECO:0007669"/>
    <property type="project" value="UniProtKB-KW"/>
</dbReference>
<dbReference type="InterPro" id="IPR051288">
    <property type="entry name" value="Serum_paraoxonase/arylesterase"/>
</dbReference>
<keyword evidence="4 8" id="KW-0325">Glycoprotein</keyword>
<feature type="binding site" evidence="6">
    <location>
        <position position="158"/>
    </location>
    <ligand>
        <name>Ca(2+)</name>
        <dbReference type="ChEBI" id="CHEBI:29108"/>
        <label>1</label>
        <note>catalytic</note>
    </ligand>
</feature>
<feature type="signal peptide" evidence="8">
    <location>
        <begin position="1"/>
        <end position="18"/>
    </location>
</feature>
<dbReference type="SUPFAM" id="SSF63829">
    <property type="entry name" value="Calcium-dependent phosphotriesterase"/>
    <property type="match status" value="1"/>
</dbReference>
<comment type="similarity">
    <text evidence="1 8">Belongs to the paraoxonase family.</text>
</comment>
<evidence type="ECO:0000313" key="10">
    <source>
        <dbReference type="Proteomes" id="UP001328107"/>
    </source>
</evidence>
<dbReference type="Proteomes" id="UP001328107">
    <property type="component" value="Unassembled WGS sequence"/>
</dbReference>
<evidence type="ECO:0000256" key="1">
    <source>
        <dbReference type="ARBA" id="ARBA00008595"/>
    </source>
</evidence>
<reference evidence="10" key="1">
    <citation type="submission" date="2022-10" db="EMBL/GenBank/DDBJ databases">
        <title>Genome assembly of Pristionchus species.</title>
        <authorList>
            <person name="Yoshida K."/>
            <person name="Sommer R.J."/>
        </authorList>
    </citation>
    <scope>NUCLEOTIDE SEQUENCE [LARGE SCALE GENOMIC DNA]</scope>
    <source>
        <strain evidence="10">RS5460</strain>
    </source>
</reference>
<evidence type="ECO:0000256" key="5">
    <source>
        <dbReference type="PIRSR" id="PIRSR602640-1"/>
    </source>
</evidence>
<feature type="chain" id="PRO_5042672461" description="Paraoxonase" evidence="8">
    <location>
        <begin position="19"/>
        <end position="356"/>
    </location>
</feature>
<dbReference type="EC" id="3.1.1.2" evidence="8"/>
<evidence type="ECO:0000256" key="4">
    <source>
        <dbReference type="ARBA" id="ARBA00023180"/>
    </source>
</evidence>
<feature type="binding site" evidence="6">
    <location>
        <position position="261"/>
    </location>
    <ligand>
        <name>Ca(2+)</name>
        <dbReference type="ChEBI" id="CHEBI:29108"/>
        <label>1</label>
        <note>catalytic</note>
    </ligand>
</feature>
<dbReference type="GO" id="GO:0004064">
    <property type="term" value="F:arylesterase activity"/>
    <property type="evidence" value="ECO:0007669"/>
    <property type="project" value="UniProtKB-UniRule"/>
</dbReference>
<name>A0AAN4Z9G3_9BILA</name>
<accession>A0AAN4Z9G3</accession>
<feature type="disulfide bond" description="In form B" evidence="7">
    <location>
        <begin position="35"/>
        <end position="348"/>
    </location>
</feature>
<evidence type="ECO:0000256" key="2">
    <source>
        <dbReference type="ARBA" id="ARBA00022801"/>
    </source>
</evidence>
<keyword evidence="3 7" id="KW-1015">Disulfide bond</keyword>
<dbReference type="PANTHER" id="PTHR11799">
    <property type="entry name" value="PARAOXONASE"/>
    <property type="match status" value="1"/>
</dbReference>
<proteinExistence type="inferred from homology"/>
<comment type="caution">
    <text evidence="9">The sequence shown here is derived from an EMBL/GenBank/DDBJ whole genome shotgun (WGS) entry which is preliminary data.</text>
</comment>
<evidence type="ECO:0000256" key="3">
    <source>
        <dbReference type="ARBA" id="ARBA00023157"/>
    </source>
</evidence>
<comment type="cofactor">
    <cofactor evidence="6 8">
        <name>Ca(2+)</name>
        <dbReference type="ChEBI" id="CHEBI:29108"/>
    </cofactor>
    <text evidence="6 8">Binds 2 calcium ions per subunit.</text>
</comment>